<sequence>MGFLDSGSGREKKRRMNRLDLQAVTIKSDGLATQGVTHDDFEYHAYNACSNSNEQPQFTSFYVAWQSQNFGVGFNEYLGKCGGKDSNATSKSVPEVSSPYVNVVNPDKRMNSKGLNHKPIVPSDVNRPSKPRGRPKGAKNRFRSVKVKVPSPRSTSAGAGAILKRLRCSKIDGKGKSRSVASSMEDKYGKRFKAINTPVDDALSKVLDRINYDNSIPADMVFKEGVSDKVKGYCMKPSKGYCSINGNDGSFINKPLKPISSDVNDSIEYKEGGVDDVVDPCLASNDTGKSKVADGEHFGSEGVRKTNGDVLNGGKDDSAFVFGKTQNSKGILKKPPIGLTSVQFGPSLFYKVGNAWSSYNAGVKALKSDGSINTGSFAEKMKKGVEDRELQMNFAPQCVSKSRDGARRVAILVEDIKKGSEACALQLYGYFFDTSMDYRVVNVNLSKMWRAYGVSDITKTNADLPNYIEIEYPQFGNRPARVGKPRTEEEIAAKVISNALKVNVNVSPNVNVGKADDDGFTTVGRNNKPIINQSSVKQNDMKYRNSGSSNKQVFYKQGPNQQFRVGNSKSQAMGDKRNGKVSNNNNSNKGGPGNMINSNKSAIAVVSRNSGLVQKPALSTKYNDNFKPRVLVRGSGSNANLKSASVEHIPIANSYQAFEDHDMIDKEEAFNDVAKKEYDITVWPMLK</sequence>
<dbReference type="Proteomes" id="UP000245207">
    <property type="component" value="Unassembled WGS sequence"/>
</dbReference>
<comment type="caution">
    <text evidence="2">The sequence shown here is derived from an EMBL/GenBank/DDBJ whole genome shotgun (WGS) entry which is preliminary data.</text>
</comment>
<protein>
    <submittedName>
        <fullName evidence="2">Uncharacterized protein</fullName>
    </submittedName>
</protein>
<proteinExistence type="predicted"/>
<evidence type="ECO:0000313" key="3">
    <source>
        <dbReference type="Proteomes" id="UP000245207"/>
    </source>
</evidence>
<gene>
    <name evidence="2" type="ORF">CTI12_AA001390</name>
</gene>
<feature type="compositionally biased region" description="Basic residues" evidence="1">
    <location>
        <begin position="129"/>
        <end position="143"/>
    </location>
</feature>
<feature type="region of interest" description="Disordered" evidence="1">
    <location>
        <begin position="533"/>
        <end position="598"/>
    </location>
</feature>
<accession>A0A2U1QKW2</accession>
<feature type="compositionally biased region" description="Polar residues" evidence="1">
    <location>
        <begin position="545"/>
        <end position="571"/>
    </location>
</feature>
<organism evidence="2 3">
    <name type="scientific">Artemisia annua</name>
    <name type="common">Sweet wormwood</name>
    <dbReference type="NCBI Taxonomy" id="35608"/>
    <lineage>
        <taxon>Eukaryota</taxon>
        <taxon>Viridiplantae</taxon>
        <taxon>Streptophyta</taxon>
        <taxon>Embryophyta</taxon>
        <taxon>Tracheophyta</taxon>
        <taxon>Spermatophyta</taxon>
        <taxon>Magnoliopsida</taxon>
        <taxon>eudicotyledons</taxon>
        <taxon>Gunneridae</taxon>
        <taxon>Pentapetalae</taxon>
        <taxon>asterids</taxon>
        <taxon>campanulids</taxon>
        <taxon>Asterales</taxon>
        <taxon>Asteraceae</taxon>
        <taxon>Asteroideae</taxon>
        <taxon>Anthemideae</taxon>
        <taxon>Artemisiinae</taxon>
        <taxon>Artemisia</taxon>
    </lineage>
</organism>
<name>A0A2U1QKW2_ARTAN</name>
<reference evidence="2 3" key="1">
    <citation type="journal article" date="2018" name="Mol. Plant">
        <title>The genome of Artemisia annua provides insight into the evolution of Asteraceae family and artemisinin biosynthesis.</title>
        <authorList>
            <person name="Shen Q."/>
            <person name="Zhang L."/>
            <person name="Liao Z."/>
            <person name="Wang S."/>
            <person name="Yan T."/>
            <person name="Shi P."/>
            <person name="Liu M."/>
            <person name="Fu X."/>
            <person name="Pan Q."/>
            <person name="Wang Y."/>
            <person name="Lv Z."/>
            <person name="Lu X."/>
            <person name="Zhang F."/>
            <person name="Jiang W."/>
            <person name="Ma Y."/>
            <person name="Chen M."/>
            <person name="Hao X."/>
            <person name="Li L."/>
            <person name="Tang Y."/>
            <person name="Lv G."/>
            <person name="Zhou Y."/>
            <person name="Sun X."/>
            <person name="Brodelius P.E."/>
            <person name="Rose J.K.C."/>
            <person name="Tang K."/>
        </authorList>
    </citation>
    <scope>NUCLEOTIDE SEQUENCE [LARGE SCALE GENOMIC DNA]</scope>
    <source>
        <strain evidence="3">cv. Huhao1</strain>
        <tissue evidence="2">Leaf</tissue>
    </source>
</reference>
<evidence type="ECO:0000313" key="2">
    <source>
        <dbReference type="EMBL" id="PWA98654.1"/>
    </source>
</evidence>
<dbReference type="STRING" id="35608.A0A2U1QKW2"/>
<feature type="compositionally biased region" description="Low complexity" evidence="1">
    <location>
        <begin position="580"/>
        <end position="589"/>
    </location>
</feature>
<evidence type="ECO:0000256" key="1">
    <source>
        <dbReference type="SAM" id="MobiDB-lite"/>
    </source>
</evidence>
<dbReference type="EMBL" id="PKPP01000056">
    <property type="protein sequence ID" value="PWA98654.1"/>
    <property type="molecule type" value="Genomic_DNA"/>
</dbReference>
<keyword evidence="3" id="KW-1185">Reference proteome</keyword>
<feature type="region of interest" description="Disordered" evidence="1">
    <location>
        <begin position="105"/>
        <end position="143"/>
    </location>
</feature>
<dbReference type="AlphaFoldDB" id="A0A2U1QKW2"/>